<evidence type="ECO:0000259" key="5">
    <source>
        <dbReference type="Pfam" id="PF00755"/>
    </source>
</evidence>
<dbReference type="InterPro" id="IPR039551">
    <property type="entry name" value="Cho/carn_acyl_trans"/>
</dbReference>
<organism evidence="6">
    <name type="scientific">Palpitomonas bilix</name>
    <dbReference type="NCBI Taxonomy" id="652834"/>
    <lineage>
        <taxon>Eukaryota</taxon>
        <taxon>Eukaryota incertae sedis</taxon>
    </lineage>
</organism>
<evidence type="ECO:0000256" key="3">
    <source>
        <dbReference type="ARBA" id="ARBA00023315"/>
    </source>
</evidence>
<evidence type="ECO:0000256" key="2">
    <source>
        <dbReference type="ARBA" id="ARBA00022679"/>
    </source>
</evidence>
<evidence type="ECO:0000256" key="1">
    <source>
        <dbReference type="ARBA" id="ARBA00005232"/>
    </source>
</evidence>
<dbReference type="InterPro" id="IPR023213">
    <property type="entry name" value="CAT-like_dom_sf"/>
</dbReference>
<dbReference type="AlphaFoldDB" id="A0A7S3GDE8"/>
<protein>
    <recommendedName>
        <fullName evidence="5">Choline/carnitine acyltransferase domain-containing protein</fullName>
    </recommendedName>
</protein>
<name>A0A7S3GDE8_9EUKA</name>
<dbReference type="SUPFAM" id="SSF52777">
    <property type="entry name" value="CoA-dependent acyltransferases"/>
    <property type="match status" value="2"/>
</dbReference>
<dbReference type="PANTHER" id="PTHR22589:SF31">
    <property type="entry name" value="CARNITINE O-PALMITOYLTRANSFERASE"/>
    <property type="match status" value="1"/>
</dbReference>
<keyword evidence="3" id="KW-0012">Acyltransferase</keyword>
<dbReference type="Gene3D" id="3.30.559.10">
    <property type="entry name" value="Chloramphenicol acetyltransferase-like domain"/>
    <property type="match status" value="1"/>
</dbReference>
<comment type="similarity">
    <text evidence="1">Belongs to the carnitine/choline acetyltransferase family.</text>
</comment>
<dbReference type="Gene3D" id="3.30.559.70">
    <property type="entry name" value="Choline/Carnitine o-acyltransferase, domain 2"/>
    <property type="match status" value="1"/>
</dbReference>
<accession>A0A7S3GDE8</accession>
<dbReference type="GO" id="GO:0004095">
    <property type="term" value="F:carnitine O-palmitoyltransferase activity"/>
    <property type="evidence" value="ECO:0007669"/>
    <property type="project" value="TreeGrafter"/>
</dbReference>
<evidence type="ECO:0000313" key="6">
    <source>
        <dbReference type="EMBL" id="CAE0262772.1"/>
    </source>
</evidence>
<dbReference type="GO" id="GO:0005739">
    <property type="term" value="C:mitochondrion"/>
    <property type="evidence" value="ECO:0007669"/>
    <property type="project" value="TreeGrafter"/>
</dbReference>
<dbReference type="GO" id="GO:0006631">
    <property type="term" value="P:fatty acid metabolic process"/>
    <property type="evidence" value="ECO:0007669"/>
    <property type="project" value="TreeGrafter"/>
</dbReference>
<gene>
    <name evidence="6" type="ORF">PBIL07802_LOCUS25067</name>
</gene>
<proteinExistence type="inferred from homology"/>
<feature type="active site" description="Proton acceptor" evidence="4">
    <location>
        <position position="420"/>
    </location>
</feature>
<dbReference type="GO" id="GO:0009437">
    <property type="term" value="P:carnitine metabolic process"/>
    <property type="evidence" value="ECO:0007669"/>
    <property type="project" value="TreeGrafter"/>
</dbReference>
<dbReference type="Pfam" id="PF00755">
    <property type="entry name" value="Carn_acyltransf"/>
    <property type="match status" value="1"/>
</dbReference>
<sequence length="732" mass="82926">MTVMAAAVPVTSLVVPTSLKGLTVSALQKQLNELLGENNQQYKVPAALLLFVAYTSWRYKSPFGVLKFLRSRALRFLLAVKGSDIKNPLNKAIYGAIGLLTKFPASTFEYEDSLPKLPVPTIAESMNKFLASVKPLLSSEEYAAAELKTQLFEARDAPWLQRLLQMKAWNPSCPNWIDDWWLDVVYLMGRESLLSTNIAAYSKHFISDAYNNGLERAALLMHNFFKIKEWIDTETLRPKVVGGVPISMEMYRKVFGATRLPGKEKDSVYFLGSSAQHLAFWYGTRFYRVEVRAQGGRRLSVQEIYAKLLRIKDLEETKGPYHKLARDVTGLTALPRTEWWEVREHMVENSQNKATLDMIESAAFCVCVDKDKDLKVDDADTTRHTARTFLMKEDNAPSWMDKSFTLYVDKHGCGGLMFEHGVADATVYGDVFELATKFEHSQNEDFSKVVPVKAEDLTAEERKTYEFDIDSVVEKGINSAVDLIKKFSVTRDVRRYKFGRYGKDIPKKFKMSPDAYFQMALQAAYYMTTKSFSLTYESASTRLFRHGRTETIRSCTKESVKFVEALLDPSYDAKERARRLKAAVQVQTNNMRSACFGEGYDRHILALRILGHYVKADVPLFNDKSIKMEFMLSTSQTPGNQILRPRDLKKYPEEERSFFVAGGGFMAVADDGFGVCYSIQETDISMNISKRLPLIAEGKADPVKDTDEFANNLEKSLFLMKASLEAAANVSA</sequence>
<feature type="domain" description="Choline/carnitine acyltransferase" evidence="5">
    <location>
        <begin position="117"/>
        <end position="715"/>
    </location>
</feature>
<dbReference type="InterPro" id="IPR042231">
    <property type="entry name" value="Cho/carn_acyl_trans_2"/>
</dbReference>
<dbReference type="PANTHER" id="PTHR22589">
    <property type="entry name" value="CARNITINE O-ACYLTRANSFERASE"/>
    <property type="match status" value="1"/>
</dbReference>
<dbReference type="InterPro" id="IPR000542">
    <property type="entry name" value="Carn_acyl_trans"/>
</dbReference>
<keyword evidence="2" id="KW-0808">Transferase</keyword>
<dbReference type="EMBL" id="HBIB01038425">
    <property type="protein sequence ID" value="CAE0262772.1"/>
    <property type="molecule type" value="Transcribed_RNA"/>
</dbReference>
<evidence type="ECO:0000256" key="4">
    <source>
        <dbReference type="PIRSR" id="PIRSR600542-1"/>
    </source>
</evidence>
<reference evidence="6" key="1">
    <citation type="submission" date="2021-01" db="EMBL/GenBank/DDBJ databases">
        <authorList>
            <person name="Corre E."/>
            <person name="Pelletier E."/>
            <person name="Niang G."/>
            <person name="Scheremetjew M."/>
            <person name="Finn R."/>
            <person name="Kale V."/>
            <person name="Holt S."/>
            <person name="Cochrane G."/>
            <person name="Meng A."/>
            <person name="Brown T."/>
            <person name="Cohen L."/>
        </authorList>
    </citation>
    <scope>NUCLEOTIDE SEQUENCE</scope>
    <source>
        <strain evidence="6">NIES-2562</strain>
    </source>
</reference>